<dbReference type="EMBL" id="PEOG01000045">
    <property type="protein sequence ID" value="PIM52116.1"/>
    <property type="molecule type" value="Genomic_DNA"/>
</dbReference>
<dbReference type="Proteomes" id="UP000231501">
    <property type="component" value="Unassembled WGS sequence"/>
</dbReference>
<accession>A0A2G9C6R5</accession>
<protein>
    <submittedName>
        <fullName evidence="1">Uncharacterized protein</fullName>
    </submittedName>
</protein>
<keyword evidence="2" id="KW-1185">Reference proteome</keyword>
<gene>
    <name evidence="1" type="ORF">CS062_16310</name>
</gene>
<proteinExistence type="predicted"/>
<reference evidence="1 2" key="1">
    <citation type="submission" date="2017-11" db="EMBL/GenBank/DDBJ databases">
        <title>Draft genome sequence of Mitsuaria sp. HWN-4.</title>
        <authorList>
            <person name="Gundlapally S.R."/>
        </authorList>
    </citation>
    <scope>NUCLEOTIDE SEQUENCE [LARGE SCALE GENOMIC DNA]</scope>
    <source>
        <strain evidence="1 2">HWN-4</strain>
    </source>
</reference>
<evidence type="ECO:0000313" key="2">
    <source>
        <dbReference type="Proteomes" id="UP000231501"/>
    </source>
</evidence>
<dbReference type="AlphaFoldDB" id="A0A2G9C6R5"/>
<organism evidence="1 2">
    <name type="scientific">Roseateles chitinivorans</name>
    <dbReference type="NCBI Taxonomy" id="2917965"/>
    <lineage>
        <taxon>Bacteria</taxon>
        <taxon>Pseudomonadati</taxon>
        <taxon>Pseudomonadota</taxon>
        <taxon>Betaproteobacteria</taxon>
        <taxon>Burkholderiales</taxon>
        <taxon>Sphaerotilaceae</taxon>
        <taxon>Roseateles</taxon>
    </lineage>
</organism>
<name>A0A2G9C6R5_9BURK</name>
<dbReference type="RefSeq" id="WP_099862669.1">
    <property type="nucleotide sequence ID" value="NZ_PEOG01000045.1"/>
</dbReference>
<dbReference type="OrthoDB" id="8795211at2"/>
<evidence type="ECO:0000313" key="1">
    <source>
        <dbReference type="EMBL" id="PIM52116.1"/>
    </source>
</evidence>
<sequence length="177" mass="20065">MQKLDSSREPAPAALPDHWITRIFSVLRSTYGAAFDRQWECPPGQDPALYAQQLRRHGAVELRAYGREQTVQAIAWALEHLPPAPPNLVEFKALCRSAPRPVVAAISYSRSDRSRVASELQRIAEVTDRLRSQPGGNARNWAYRLAERAREELRLTLDQKKWALIDAGVIKAEEPRM</sequence>
<comment type="caution">
    <text evidence="1">The sequence shown here is derived from an EMBL/GenBank/DDBJ whole genome shotgun (WGS) entry which is preliminary data.</text>
</comment>